<dbReference type="PRINTS" id="PR00320">
    <property type="entry name" value="GPROTEINBRPT"/>
</dbReference>
<dbReference type="GO" id="GO:0043130">
    <property type="term" value="F:ubiquitin binding"/>
    <property type="evidence" value="ECO:0007669"/>
    <property type="project" value="TreeGrafter"/>
</dbReference>
<evidence type="ECO:0000256" key="1">
    <source>
        <dbReference type="ARBA" id="ARBA00004123"/>
    </source>
</evidence>
<comment type="subcellular location">
    <subcellularLocation>
        <location evidence="1">Nucleus</location>
    </subcellularLocation>
</comment>
<reference evidence="13" key="1">
    <citation type="submission" date="2017-11" db="EMBL/GenBank/DDBJ databases">
        <authorList>
            <person name="Lima N.C."/>
            <person name="Parody-Merino A.M."/>
            <person name="Battley P.F."/>
            <person name="Fidler A.E."/>
            <person name="Prosdocimi F."/>
        </authorList>
    </citation>
    <scope>NUCLEOTIDE SEQUENCE [LARGE SCALE GENOMIC DNA]</scope>
</reference>
<evidence type="ECO:0000256" key="7">
    <source>
        <dbReference type="ARBA" id="ARBA00023242"/>
    </source>
</evidence>
<feature type="repeat" description="WD" evidence="9">
    <location>
        <begin position="522"/>
        <end position="561"/>
    </location>
</feature>
<feature type="region of interest" description="Disordered" evidence="10">
    <location>
        <begin position="37"/>
        <end position="179"/>
    </location>
</feature>
<dbReference type="InterPro" id="IPR001810">
    <property type="entry name" value="F-box_dom"/>
</dbReference>
<protein>
    <recommendedName>
        <fullName evidence="8">F-box/WD repeat-containing protein 7</fullName>
    </recommendedName>
</protein>
<evidence type="ECO:0000256" key="8">
    <source>
        <dbReference type="ARBA" id="ARBA00039915"/>
    </source>
</evidence>
<dbReference type="OrthoDB" id="190105at2759"/>
<comment type="pathway">
    <text evidence="2">Protein modification; protein ubiquitination.</text>
</comment>
<feature type="compositionally biased region" description="Basic and acidic residues" evidence="10">
    <location>
        <begin position="62"/>
        <end position="85"/>
    </location>
</feature>
<feature type="repeat" description="WD" evidence="9">
    <location>
        <begin position="645"/>
        <end position="684"/>
    </location>
</feature>
<dbReference type="GO" id="GO:0042752">
    <property type="term" value="P:regulation of circadian rhythm"/>
    <property type="evidence" value="ECO:0007669"/>
    <property type="project" value="UniProtKB-ARBA"/>
</dbReference>
<reference evidence="13" key="2">
    <citation type="submission" date="2017-12" db="EMBL/GenBank/DDBJ databases">
        <title>Genome sequence of the Bar-tailed Godwit (Limosa lapponica baueri).</title>
        <authorList>
            <person name="Lima N.C.B."/>
            <person name="Parody-Merino A.M."/>
            <person name="Battley P.F."/>
            <person name="Fidler A.E."/>
            <person name="Prosdocimi F."/>
        </authorList>
    </citation>
    <scope>NUCLEOTIDE SEQUENCE [LARGE SCALE GENOMIC DNA]</scope>
</reference>
<keyword evidence="13" id="KW-1185">Reference proteome</keyword>
<dbReference type="GO" id="GO:0005737">
    <property type="term" value="C:cytoplasm"/>
    <property type="evidence" value="ECO:0007669"/>
    <property type="project" value="TreeGrafter"/>
</dbReference>
<dbReference type="CDD" id="cd00200">
    <property type="entry name" value="WD40"/>
    <property type="match status" value="1"/>
</dbReference>
<evidence type="ECO:0000256" key="4">
    <source>
        <dbReference type="ARBA" id="ARBA00022574"/>
    </source>
</evidence>
<dbReference type="FunFam" id="1.20.1280.50:FF:000004">
    <property type="entry name" value="F-box/WD repeat-containing protein 7 isoform X1"/>
    <property type="match status" value="1"/>
</dbReference>
<dbReference type="PANTHER" id="PTHR19849:SF1">
    <property type="entry name" value="F-BOX_WD REPEAT-CONTAINING PROTEIN 7"/>
    <property type="match status" value="1"/>
</dbReference>
<sequence>MLGSSVNNVKAFASSDSLAKVQEVASWLLEMNQELLSVGSKRRRTGGSLRGNASSSQVDEEQMNRVVEEEEQQQRRQQEEQHIGRNGEIGEEPGFDDRHESQQEQLEENNNRLITVDEESTCNQEEEDDEHAGDQEEEVEEEEEMDQESDDFDQSDDSSREDEHANSNSVTNSNSLMDLPIHQSSPFYIKTKMKRKLDHGSEVRSFSLGKKPCKVSEYTSTTGLVPCSATPTTFGDLRAANGQGQQRRRITSVQPPTGLQEWLKMFQSWSGPEKLLALDELIDSCEPTQVKHMMQVIEPQFQRDFISLLPKELALYVLSFLEPRDLLQAAQTCRYWRILAEDNLLWREKCKEEGIDEPLHIKRRKVIKPGFIHSPWKSAYIRQHRIDTNWRRGELKSPKVLKGHDDHVITCLQFCGNRIVSGSDDNTLKVWSAVTGKCLRTLVGHTGGVWSSQMRDNIIISGSTDRTLKVWNAETGECIHTLYGHTSTVRCMHLHEKRVVSGSRDATLRVWDIETGQCLHVLMGHVAAVRCVQYDGRRVVSGAYDFMVKVWDPETETCLHTLQGHTNRVYSLQFDGIHVVSGSLDTSIRVWDVETGNCIHTLTGHQSLTSGMELKDNILVSGNADSTVKIWDIKTGQCLQTLQGPNKHQSAVTCLQFNKNFVITSSDDGTVKLWDLKTGEFIRNLVTLESGGSGGVVWRIRASNTKLVCAVGSRNGTEETKLLVLDFDVDMK</sequence>
<feature type="compositionally biased region" description="Polar residues" evidence="10">
    <location>
        <begin position="166"/>
        <end position="179"/>
    </location>
</feature>
<dbReference type="GO" id="GO:1903378">
    <property type="term" value="P:positive regulation of oxidative stress-induced neuron intrinsic apoptotic signaling pathway"/>
    <property type="evidence" value="ECO:0007669"/>
    <property type="project" value="UniProtKB-ARBA"/>
</dbReference>
<evidence type="ECO:0000256" key="3">
    <source>
        <dbReference type="ARBA" id="ARBA00022553"/>
    </source>
</evidence>
<dbReference type="EMBL" id="KZ505784">
    <property type="protein sequence ID" value="PKU45049.1"/>
    <property type="molecule type" value="Genomic_DNA"/>
</dbReference>
<dbReference type="InterPro" id="IPR001680">
    <property type="entry name" value="WD40_rpt"/>
</dbReference>
<dbReference type="Pfam" id="PF12937">
    <property type="entry name" value="F-box-like"/>
    <property type="match status" value="1"/>
</dbReference>
<dbReference type="InterPro" id="IPR036322">
    <property type="entry name" value="WD40_repeat_dom_sf"/>
</dbReference>
<evidence type="ECO:0000313" key="13">
    <source>
        <dbReference type="Proteomes" id="UP000233556"/>
    </source>
</evidence>
<evidence type="ECO:0000256" key="6">
    <source>
        <dbReference type="ARBA" id="ARBA00022786"/>
    </source>
</evidence>
<feature type="repeat" description="WD" evidence="9">
    <location>
        <begin position="416"/>
        <end position="441"/>
    </location>
</feature>
<keyword evidence="4 9" id="KW-0853">WD repeat</keyword>
<evidence type="ECO:0000256" key="5">
    <source>
        <dbReference type="ARBA" id="ARBA00022737"/>
    </source>
</evidence>
<dbReference type="Pfam" id="PF00400">
    <property type="entry name" value="WD40"/>
    <property type="match status" value="7"/>
</dbReference>
<accession>A0A2I0UG88</accession>
<keyword evidence="5" id="KW-0677">Repeat</keyword>
<dbReference type="PROSITE" id="PS00678">
    <property type="entry name" value="WD_REPEATS_1"/>
    <property type="match status" value="5"/>
</dbReference>
<keyword evidence="7" id="KW-0539">Nucleus</keyword>
<organism evidence="12 13">
    <name type="scientific">Limosa lapponica baueri</name>
    <dbReference type="NCBI Taxonomy" id="1758121"/>
    <lineage>
        <taxon>Eukaryota</taxon>
        <taxon>Metazoa</taxon>
        <taxon>Chordata</taxon>
        <taxon>Craniata</taxon>
        <taxon>Vertebrata</taxon>
        <taxon>Euteleostomi</taxon>
        <taxon>Archelosauria</taxon>
        <taxon>Archosauria</taxon>
        <taxon>Dinosauria</taxon>
        <taxon>Saurischia</taxon>
        <taxon>Theropoda</taxon>
        <taxon>Coelurosauria</taxon>
        <taxon>Aves</taxon>
        <taxon>Neognathae</taxon>
        <taxon>Neoaves</taxon>
        <taxon>Charadriiformes</taxon>
        <taxon>Scolopacidae</taxon>
        <taxon>Limosa</taxon>
    </lineage>
</organism>
<dbReference type="GO" id="GO:2001205">
    <property type="term" value="P:negative regulation of osteoclast development"/>
    <property type="evidence" value="ECO:0007669"/>
    <property type="project" value="UniProtKB-ARBA"/>
</dbReference>
<dbReference type="Proteomes" id="UP000233556">
    <property type="component" value="Unassembled WGS sequence"/>
</dbReference>
<name>A0A2I0UG88_LIMLA</name>
<dbReference type="FunFam" id="2.130.10.10:FF:000032">
    <property type="entry name" value="F-box/WD repeat-containing protein 7 isoform X1"/>
    <property type="match status" value="1"/>
</dbReference>
<proteinExistence type="predicted"/>
<feature type="domain" description="F-box" evidence="11">
    <location>
        <begin position="303"/>
        <end position="349"/>
    </location>
</feature>
<dbReference type="SUPFAM" id="SSF81383">
    <property type="entry name" value="F-box domain"/>
    <property type="match status" value="1"/>
</dbReference>
<dbReference type="SUPFAM" id="SSF50978">
    <property type="entry name" value="WD40 repeat-like"/>
    <property type="match status" value="1"/>
</dbReference>
<dbReference type="PANTHER" id="PTHR19849">
    <property type="entry name" value="PHOSPHOLIPASE A-2-ACTIVATING PROTEIN"/>
    <property type="match status" value="1"/>
</dbReference>
<feature type="repeat" description="WD" evidence="9">
    <location>
        <begin position="602"/>
        <end position="641"/>
    </location>
</feature>
<dbReference type="PROSITE" id="PS50294">
    <property type="entry name" value="WD_REPEATS_REGION"/>
    <property type="match status" value="6"/>
</dbReference>
<dbReference type="GO" id="GO:0005634">
    <property type="term" value="C:nucleus"/>
    <property type="evidence" value="ECO:0007669"/>
    <property type="project" value="UniProtKB-SubCell"/>
</dbReference>
<dbReference type="PROSITE" id="PS50082">
    <property type="entry name" value="WD_REPEATS_2"/>
    <property type="match status" value="7"/>
</dbReference>
<evidence type="ECO:0000256" key="9">
    <source>
        <dbReference type="PROSITE-ProRule" id="PRU00221"/>
    </source>
</evidence>
<dbReference type="Gene3D" id="1.20.1280.50">
    <property type="match status" value="1"/>
</dbReference>
<dbReference type="InterPro" id="IPR019775">
    <property type="entry name" value="WD40_repeat_CS"/>
</dbReference>
<keyword evidence="3" id="KW-0597">Phosphoprotein</keyword>
<keyword evidence="6" id="KW-0833">Ubl conjugation pathway</keyword>
<evidence type="ECO:0000313" key="12">
    <source>
        <dbReference type="EMBL" id="PKU45049.1"/>
    </source>
</evidence>
<evidence type="ECO:0000256" key="10">
    <source>
        <dbReference type="SAM" id="MobiDB-lite"/>
    </source>
</evidence>
<evidence type="ECO:0000259" key="11">
    <source>
        <dbReference type="PROSITE" id="PS50181"/>
    </source>
</evidence>
<feature type="repeat" description="WD" evidence="9">
    <location>
        <begin position="442"/>
        <end position="481"/>
    </location>
</feature>
<dbReference type="AlphaFoldDB" id="A0A2I0UG88"/>
<dbReference type="InterPro" id="IPR020472">
    <property type="entry name" value="WD40_PAC1"/>
</dbReference>
<dbReference type="Gene3D" id="2.130.10.10">
    <property type="entry name" value="YVTN repeat-like/Quinoprotein amine dehydrogenase"/>
    <property type="match status" value="1"/>
</dbReference>
<evidence type="ECO:0000256" key="2">
    <source>
        <dbReference type="ARBA" id="ARBA00004906"/>
    </source>
</evidence>
<dbReference type="CDD" id="cd22133">
    <property type="entry name" value="F-box_FBXW7"/>
    <property type="match status" value="1"/>
</dbReference>
<dbReference type="PROSITE" id="PS50181">
    <property type="entry name" value="FBOX"/>
    <property type="match status" value="1"/>
</dbReference>
<dbReference type="SMART" id="SM00320">
    <property type="entry name" value="WD40"/>
    <property type="match status" value="8"/>
</dbReference>
<dbReference type="GO" id="GO:1901800">
    <property type="term" value="P:positive regulation of proteasomal protein catabolic process"/>
    <property type="evidence" value="ECO:0007669"/>
    <property type="project" value="UniProtKB-ARBA"/>
</dbReference>
<dbReference type="SMART" id="SM00256">
    <property type="entry name" value="FBOX"/>
    <property type="match status" value="1"/>
</dbReference>
<dbReference type="InterPro" id="IPR036047">
    <property type="entry name" value="F-box-like_dom_sf"/>
</dbReference>
<dbReference type="GO" id="GO:2000060">
    <property type="term" value="P:positive regulation of ubiquitin-dependent protein catabolic process"/>
    <property type="evidence" value="ECO:0007669"/>
    <property type="project" value="UniProtKB-ARBA"/>
</dbReference>
<dbReference type="GO" id="GO:0031146">
    <property type="term" value="P:SCF-dependent proteasomal ubiquitin-dependent protein catabolic process"/>
    <property type="evidence" value="ECO:0007669"/>
    <property type="project" value="UniProtKB-ARBA"/>
</dbReference>
<dbReference type="GO" id="GO:0001944">
    <property type="term" value="P:vasculature development"/>
    <property type="evidence" value="ECO:0007669"/>
    <property type="project" value="UniProtKB-ARBA"/>
</dbReference>
<feature type="repeat" description="WD" evidence="9">
    <location>
        <begin position="562"/>
        <end position="601"/>
    </location>
</feature>
<feature type="repeat" description="WD" evidence="9">
    <location>
        <begin position="482"/>
        <end position="521"/>
    </location>
</feature>
<dbReference type="InterPro" id="IPR015943">
    <property type="entry name" value="WD40/YVTN_repeat-like_dom_sf"/>
</dbReference>
<dbReference type="GO" id="GO:0010992">
    <property type="term" value="P:ubiquitin recycling"/>
    <property type="evidence" value="ECO:0007669"/>
    <property type="project" value="TreeGrafter"/>
</dbReference>
<gene>
    <name evidence="12" type="ORF">llap_4639</name>
</gene>
<feature type="compositionally biased region" description="Acidic residues" evidence="10">
    <location>
        <begin position="116"/>
        <end position="156"/>
    </location>
</feature>